<sequence>MTFAGADAVREGLLRGLARFVAPARAGEDLVPAFAERPGGRDFDLAANAAAAEALAQPMLGGGEGAAALLLAHAAGDAPPPRLLAPARLVVEDATPARFRLSTPHHRFDGDLTRGEIRQHLHGEEGPPALLHSGNIVEFAWNGASHGVDVEERIVDAGIERDGAGALLWHESAIAAPDDPARLLARLRYAYAVHPATPEVTLTVTLAPLPGIVLEDARITTACDAMSPGGTVTYGRVVLGEEEAPREVTIPAGGDVPVQEGPVPYYRACQLRTPSRALRLIVRPEGPATMQGIRSTAPAPGRLHWLLTRYAAPRAEAAAPLVARERRLLLRGLDSPIAAPRGADAAQPACPARLAAALAARAALAPPAGREALAAAARRLLAAIGAEESAPAPLAWAVIAAARLAPLAGGPAAGPFLDRLLATARDGVFREPGEAPPRMADHAAALLALVHALALGQRVAAPLRAGLAALRLVTLPGARDGIEVPHGPAETTEDLGLLLRALRAAQAAQAAGALALPAEEGRRLGFLADLARRFLEARLRPDGDAILAAGGPAAQAAALAALVPPEGLLRWNAA</sequence>
<dbReference type="AlphaFoldDB" id="A0A840XNZ5"/>
<dbReference type="EMBL" id="JACIJE010000001">
    <property type="protein sequence ID" value="MBB5688500.1"/>
    <property type="molecule type" value="Genomic_DNA"/>
</dbReference>
<accession>A0A840XNZ5</accession>
<evidence type="ECO:0000313" key="2">
    <source>
        <dbReference type="Proteomes" id="UP000562254"/>
    </source>
</evidence>
<proteinExistence type="predicted"/>
<keyword evidence="2" id="KW-1185">Reference proteome</keyword>
<organism evidence="1 2">
    <name type="scientific">Neoroseomonas alkaliterrae</name>
    <dbReference type="NCBI Taxonomy" id="1452450"/>
    <lineage>
        <taxon>Bacteria</taxon>
        <taxon>Pseudomonadati</taxon>
        <taxon>Pseudomonadota</taxon>
        <taxon>Alphaproteobacteria</taxon>
        <taxon>Acetobacterales</taxon>
        <taxon>Acetobacteraceae</taxon>
        <taxon>Neoroseomonas</taxon>
    </lineage>
</organism>
<comment type="caution">
    <text evidence="1">The sequence shown here is derived from an EMBL/GenBank/DDBJ whole genome shotgun (WGS) entry which is preliminary data.</text>
</comment>
<gene>
    <name evidence="1" type="ORF">FHS88_000610</name>
</gene>
<name>A0A840XNZ5_9PROT</name>
<reference evidence="1 2" key="1">
    <citation type="submission" date="2020-08" db="EMBL/GenBank/DDBJ databases">
        <title>Genomic Encyclopedia of Type Strains, Phase IV (KMG-IV): sequencing the most valuable type-strain genomes for metagenomic binning, comparative biology and taxonomic classification.</title>
        <authorList>
            <person name="Goeker M."/>
        </authorList>
    </citation>
    <scope>NUCLEOTIDE SEQUENCE [LARGE SCALE GENOMIC DNA]</scope>
    <source>
        <strain evidence="1 2">DSM 25895</strain>
    </source>
</reference>
<dbReference type="Proteomes" id="UP000562254">
    <property type="component" value="Unassembled WGS sequence"/>
</dbReference>
<dbReference type="RefSeq" id="WP_184481145.1">
    <property type="nucleotide sequence ID" value="NZ_JACIJE010000001.1"/>
</dbReference>
<evidence type="ECO:0000313" key="1">
    <source>
        <dbReference type="EMBL" id="MBB5688500.1"/>
    </source>
</evidence>
<protein>
    <submittedName>
        <fullName evidence="1">Uncharacterized protein</fullName>
    </submittedName>
</protein>